<dbReference type="GO" id="GO:0005891">
    <property type="term" value="C:voltage-gated calcium channel complex"/>
    <property type="evidence" value="ECO:0007669"/>
    <property type="project" value="TreeGrafter"/>
</dbReference>
<dbReference type="Gene3D" id="3.40.50.410">
    <property type="entry name" value="von Willebrand factor, type A domain"/>
    <property type="match status" value="1"/>
</dbReference>
<keyword evidence="15" id="KW-0407">Ion channel</keyword>
<keyword evidence="14" id="KW-0325">Glycoprotein</keyword>
<feature type="chain" id="PRO_5008131515" description="VWFA domain-containing protein" evidence="17">
    <location>
        <begin position="22"/>
        <end position="1706"/>
    </location>
</feature>
<keyword evidence="12 16" id="KW-0472">Membrane</keyword>
<evidence type="ECO:0000256" key="14">
    <source>
        <dbReference type="ARBA" id="ARBA00023180"/>
    </source>
</evidence>
<dbReference type="Pfam" id="PF08473">
    <property type="entry name" value="VGCC_alpha2"/>
    <property type="match status" value="1"/>
</dbReference>
<keyword evidence="8" id="KW-0106">Calcium</keyword>
<dbReference type="PROSITE" id="PS50234">
    <property type="entry name" value="VWFA"/>
    <property type="match status" value="1"/>
</dbReference>
<evidence type="ECO:0000256" key="9">
    <source>
        <dbReference type="ARBA" id="ARBA00022882"/>
    </source>
</evidence>
<reference evidence="20" key="1">
    <citation type="submission" date="2013-03" db="EMBL/GenBank/DDBJ databases">
        <title>The Genome Sequence of Anopheles epiroticus epiroticus2.</title>
        <authorList>
            <consortium name="The Broad Institute Genomics Platform"/>
            <person name="Neafsey D.E."/>
            <person name="Howell P."/>
            <person name="Walker B."/>
            <person name="Young S.K."/>
            <person name="Zeng Q."/>
            <person name="Gargeya S."/>
            <person name="Fitzgerald M."/>
            <person name="Haas B."/>
            <person name="Abouelleil A."/>
            <person name="Allen A.W."/>
            <person name="Alvarado L."/>
            <person name="Arachchi H.M."/>
            <person name="Berlin A.M."/>
            <person name="Chapman S.B."/>
            <person name="Gainer-Dewar J."/>
            <person name="Goldberg J."/>
            <person name="Griggs A."/>
            <person name="Gujja S."/>
            <person name="Hansen M."/>
            <person name="Howarth C."/>
            <person name="Imamovic A."/>
            <person name="Ireland A."/>
            <person name="Larimer J."/>
            <person name="McCowan C."/>
            <person name="Murphy C."/>
            <person name="Pearson M."/>
            <person name="Poon T.W."/>
            <person name="Priest M."/>
            <person name="Roberts A."/>
            <person name="Saif S."/>
            <person name="Shea T."/>
            <person name="Sisk P."/>
            <person name="Sykes S."/>
            <person name="Wortman J."/>
            <person name="Nusbaum C."/>
            <person name="Birren B."/>
        </authorList>
    </citation>
    <scope>NUCLEOTIDE SEQUENCE [LARGE SCALE GENOMIC DNA]</scope>
    <source>
        <strain evidence="20">Epiroticus2</strain>
    </source>
</reference>
<evidence type="ECO:0000256" key="13">
    <source>
        <dbReference type="ARBA" id="ARBA00023157"/>
    </source>
</evidence>
<reference evidence="19" key="2">
    <citation type="submission" date="2020-05" db="UniProtKB">
        <authorList>
            <consortium name="EnsemblMetazoa"/>
        </authorList>
    </citation>
    <scope>IDENTIFICATION</scope>
    <source>
        <strain evidence="19">Epiroticus2</strain>
    </source>
</reference>
<evidence type="ECO:0000313" key="20">
    <source>
        <dbReference type="Proteomes" id="UP000075885"/>
    </source>
</evidence>
<evidence type="ECO:0000259" key="18">
    <source>
        <dbReference type="PROSITE" id="PS50234"/>
    </source>
</evidence>
<dbReference type="GO" id="GO:0005245">
    <property type="term" value="F:voltage-gated calcium channel activity"/>
    <property type="evidence" value="ECO:0007669"/>
    <property type="project" value="TreeGrafter"/>
</dbReference>
<evidence type="ECO:0000256" key="1">
    <source>
        <dbReference type="ARBA" id="ARBA00004479"/>
    </source>
</evidence>
<keyword evidence="10 16" id="KW-1133">Transmembrane helix</keyword>
<dbReference type="PANTHER" id="PTHR10166">
    <property type="entry name" value="VOLTAGE-DEPENDENT CALCIUM CHANNEL SUBUNIT ALPHA-2/DELTA-RELATED"/>
    <property type="match status" value="1"/>
</dbReference>
<proteinExistence type="predicted"/>
<dbReference type="Gene3D" id="3.30.450.20">
    <property type="entry name" value="PAS domain"/>
    <property type="match status" value="1"/>
</dbReference>
<dbReference type="Pfam" id="PF08399">
    <property type="entry name" value="VWA_N"/>
    <property type="match status" value="1"/>
</dbReference>
<dbReference type="GO" id="GO:0046872">
    <property type="term" value="F:metal ion binding"/>
    <property type="evidence" value="ECO:0007669"/>
    <property type="project" value="UniProtKB-KW"/>
</dbReference>
<keyword evidence="9" id="KW-0851">Voltage-gated channel</keyword>
<keyword evidence="5 16" id="KW-0812">Transmembrane</keyword>
<dbReference type="STRING" id="199890.A0A182PN76"/>
<sequence>MVTRTCLVFLCVAIVFTALDGAQDIFSILKPAGTPLGSSTRKKLLVTRVGQCVGKKNLPVYLPDMHIAAYNRTNYVVSGEIYFRENIPAYRLSVAIKQCDDIRATLNCRPFLSNIVNTDGCALLSATGTMYGEYLQNFRPPLRCPFWNGTYVMDPTLVDDGLVKYLPGSGSTFWEVRLTGRIKERLMYCVVMQLNNHLADMFDMTVLSEWLQSVDMLSIVFFACGATLFYLVMSMALRIVSLLFWPAAVIIGLLRATMLYIGGRSSCGILAFTFLLFFAISITRSADEPTTTIKYNVVQAWAAKLGGELWHLGDFITRRKEVEESFKQAQVVSKNGAKIVEEMAKDLKYMMDAKVSAVKTDMLRMLDGGSILNNLVPRRVIPKRIGQCPGQEELPIFMADMRIGSHNRTHSTVAGEVVVKEDFPNGWAVEIAVKQCGNLQEPASCRMFLGPFQHNDICAWLAANEGTYSQFYAMISPKPMCPFRKGVYNVSEHVVGDGLSNYLPGLGSTFWEIKTVGMQKNRQRIMDTAENTAISFDEEPVNQSFQYYNAKQMIEPGEIITTPIPMIDEDPADITTPIPPKEIVLTKKRHFFNEAVNTTVSSVHVPTNVYDRATEVIKAIKWSEALDSIFYNNYIGDPTLTWQYFGSSSGFLRQFPATKWEQDPVDLYDCRLRSWYIEAANSPKDMLILVDSSGSMTGQRKDIAKHVVSNILDTLGPNDYVNIFTFSEEVAEVVPCFRDTLVQANMGNIRELKLGMDNIETNEIANVSAALTRAFELLEQFRETRNGARCNQAIMLVSDGVPYSFDEVFEQFNWKELPFIPVRVFTYLIGREVADVKEIKEMACRNQGYYVHLSTMAEVREEVLNYIPVIARPLVLNKREHPVVWSEIYADVEDPKMTDWLWEIKERAEQKERFIDYRKNRVLFYSPEEQHRRMIMKQRMNQDPYSNNQKYNFMTTVSVPVFDRRENANITEDILMNEAYWVTITRETRVANILGVAGADVPIAEIKKYLKPHLLGVNGYAFIVTNNGYILTHPDFRPVFQDILKPAYNTVDMIEVELTDDDQGPREFNNMLLNVSALKCDKNFPTTILTVDIFLQMRESIINQSTGAKWIRVKYHFDEMKRVSRTKRQYYWTPIKNTPFTLVVTYPETYGLNRLQIRTEDEIHRIHAKGSNVASFFSGNNWKIHPDWVYCKYLNEHPNETFATPELELKHFLERMKLGGWKWPSNRTPPPPEHAMFCDRGLMQALVYDAKVTEWFSKNVSGSGGNKDEKGNEFKQRFGITVSFLATHSGLTRWQEYATGADESKQAEPDFSETHNRAIDEVWYKRAVELYYSNRNRKGADGENGKDDSDRNSFVYSVPFDAGNRNDTLVTASHAIFHTDGSKEAPVAVVGFQFHHSALYTLFKNITSQCGHGDPRCEKTCFTGDYQCYVIDNNGFVVISEQLQETGAFFGEVKPAFMQRLLDDSIFRNVTVYDYQAVCFMPKGSINLGTVLQTPLRLIWWILTNALSYLVWVAMQLFLSLAHAYDEMYDTGAYDVVPELGDLDDPTLNRYKEPEFNKVLINRTRPEPCDHVITLYELNMDVDPSVYTKEAHQCERPYVVLPIPSSNLLLLVLDTLCPLPTHVPQLSTWPVEHDYNASLACHKARSDPLPRRRPLTCINKHANESVIELCGDGSIARHNVALLLALLVFGQCAVLRCTAGGIFAYL</sequence>
<evidence type="ECO:0000256" key="4">
    <source>
        <dbReference type="ARBA" id="ARBA00022673"/>
    </source>
</evidence>
<keyword evidence="3" id="KW-0109">Calcium transport</keyword>
<evidence type="ECO:0000256" key="15">
    <source>
        <dbReference type="ARBA" id="ARBA00023303"/>
    </source>
</evidence>
<accession>A0A182PN76</accession>
<keyword evidence="20" id="KW-1185">Reference proteome</keyword>
<dbReference type="InterPro" id="IPR051173">
    <property type="entry name" value="Ca_channel_alpha-2/delta"/>
</dbReference>
<evidence type="ECO:0000256" key="10">
    <source>
        <dbReference type="ARBA" id="ARBA00022989"/>
    </source>
</evidence>
<dbReference type="FunFam" id="3.30.450.20:FF:000057">
    <property type="entry name" value="Voltage-dependent calcium channel subunit alpha-2/delta-4"/>
    <property type="match status" value="1"/>
</dbReference>
<keyword evidence="11" id="KW-0406">Ion transport</keyword>
<evidence type="ECO:0000256" key="5">
    <source>
        <dbReference type="ARBA" id="ARBA00022692"/>
    </source>
</evidence>
<evidence type="ECO:0000256" key="2">
    <source>
        <dbReference type="ARBA" id="ARBA00022448"/>
    </source>
</evidence>
<evidence type="ECO:0000256" key="7">
    <source>
        <dbReference type="ARBA" id="ARBA00022729"/>
    </source>
</evidence>
<organism evidence="19 20">
    <name type="scientific">Anopheles epiroticus</name>
    <dbReference type="NCBI Taxonomy" id="199890"/>
    <lineage>
        <taxon>Eukaryota</taxon>
        <taxon>Metazoa</taxon>
        <taxon>Ecdysozoa</taxon>
        <taxon>Arthropoda</taxon>
        <taxon>Hexapoda</taxon>
        <taxon>Insecta</taxon>
        <taxon>Pterygota</taxon>
        <taxon>Neoptera</taxon>
        <taxon>Endopterygota</taxon>
        <taxon>Diptera</taxon>
        <taxon>Nematocera</taxon>
        <taxon>Culicoidea</taxon>
        <taxon>Culicidae</taxon>
        <taxon>Anophelinae</taxon>
        <taxon>Anopheles</taxon>
    </lineage>
</organism>
<dbReference type="SMART" id="SM00327">
    <property type="entry name" value="VWA"/>
    <property type="match status" value="1"/>
</dbReference>
<dbReference type="InterPro" id="IPR002035">
    <property type="entry name" value="VWF_A"/>
</dbReference>
<keyword evidence="4" id="KW-0107">Calcium channel</keyword>
<dbReference type="PANTHER" id="PTHR10166:SF63">
    <property type="entry name" value="STRAIGHTJACKET, ISOFORM C"/>
    <property type="match status" value="1"/>
</dbReference>
<feature type="domain" description="VWFA" evidence="18">
    <location>
        <begin position="685"/>
        <end position="867"/>
    </location>
</feature>
<keyword evidence="7 17" id="KW-0732">Signal</keyword>
<comment type="subcellular location">
    <subcellularLocation>
        <location evidence="1">Membrane</location>
        <topology evidence="1">Single-pass type I membrane protein</topology>
    </subcellularLocation>
</comment>
<feature type="transmembrane region" description="Helical" evidence="16">
    <location>
        <begin position="228"/>
        <end position="254"/>
    </location>
</feature>
<evidence type="ECO:0000256" key="17">
    <source>
        <dbReference type="SAM" id="SignalP"/>
    </source>
</evidence>
<dbReference type="InterPro" id="IPR013608">
    <property type="entry name" value="VWA_N"/>
</dbReference>
<keyword evidence="6" id="KW-0479">Metal-binding</keyword>
<dbReference type="CDD" id="cd01463">
    <property type="entry name" value="vWA_VGCC_like"/>
    <property type="match status" value="1"/>
</dbReference>
<evidence type="ECO:0000256" key="11">
    <source>
        <dbReference type="ARBA" id="ARBA00023065"/>
    </source>
</evidence>
<evidence type="ECO:0000256" key="6">
    <source>
        <dbReference type="ARBA" id="ARBA00022723"/>
    </source>
</evidence>
<protein>
    <recommendedName>
        <fullName evidence="18">VWFA domain-containing protein</fullName>
    </recommendedName>
</protein>
<evidence type="ECO:0000256" key="3">
    <source>
        <dbReference type="ARBA" id="ARBA00022568"/>
    </source>
</evidence>
<feature type="transmembrane region" description="Helical" evidence="16">
    <location>
        <begin position="1681"/>
        <end position="1705"/>
    </location>
</feature>
<evidence type="ECO:0000256" key="16">
    <source>
        <dbReference type="SAM" id="Phobius"/>
    </source>
</evidence>
<dbReference type="EnsemblMetazoa" id="AEPI008401-RA">
    <property type="protein sequence ID" value="AEPI008401-PA"/>
    <property type="gene ID" value="AEPI008401"/>
</dbReference>
<feature type="transmembrane region" description="Helical" evidence="16">
    <location>
        <begin position="1498"/>
        <end position="1519"/>
    </location>
</feature>
<dbReference type="InterPro" id="IPR013680">
    <property type="entry name" value="VDCC_a2/dsu"/>
</dbReference>
<dbReference type="InterPro" id="IPR036465">
    <property type="entry name" value="vWFA_dom_sf"/>
</dbReference>
<evidence type="ECO:0000256" key="12">
    <source>
        <dbReference type="ARBA" id="ARBA00023136"/>
    </source>
</evidence>
<dbReference type="Pfam" id="PF13519">
    <property type="entry name" value="VWA_2"/>
    <property type="match status" value="1"/>
</dbReference>
<name>A0A182PN76_9DIPT</name>
<keyword evidence="2" id="KW-0813">Transport</keyword>
<evidence type="ECO:0000256" key="8">
    <source>
        <dbReference type="ARBA" id="ARBA00022837"/>
    </source>
</evidence>
<dbReference type="FunFam" id="3.40.50.410:FF:000007">
    <property type="entry name" value="Calcium voltage-gated channel auxiliary subunit alpha2delta 3"/>
    <property type="match status" value="1"/>
</dbReference>
<evidence type="ECO:0000313" key="19">
    <source>
        <dbReference type="EnsemblMetazoa" id="AEPI008401-PA"/>
    </source>
</evidence>
<keyword evidence="13" id="KW-1015">Disulfide bond</keyword>
<feature type="signal peptide" evidence="17">
    <location>
        <begin position="1"/>
        <end position="21"/>
    </location>
</feature>
<dbReference type="SUPFAM" id="SSF53300">
    <property type="entry name" value="vWA-like"/>
    <property type="match status" value="1"/>
</dbReference>
<dbReference type="VEuPathDB" id="VectorBase:AEPI008401"/>
<dbReference type="Proteomes" id="UP000075885">
    <property type="component" value="Unassembled WGS sequence"/>
</dbReference>